<gene>
    <name evidence="2" type="ORF">MCNF_36440</name>
</gene>
<proteinExistence type="predicted"/>
<keyword evidence="3" id="KW-1185">Reference proteome</keyword>
<feature type="region of interest" description="Disordered" evidence="1">
    <location>
        <begin position="1"/>
        <end position="22"/>
    </location>
</feature>
<name>A0A7I7Y0F4_9MYCO</name>
<reference evidence="2" key="1">
    <citation type="journal article" date="2019" name="Emerg. Microbes Infect.">
        <title>Comprehensive subspecies identification of 175 nontuberculous mycobacteria species based on 7547 genomic profiles.</title>
        <authorList>
            <person name="Matsumoto Y."/>
            <person name="Kinjo T."/>
            <person name="Motooka D."/>
            <person name="Nabeya D."/>
            <person name="Jung N."/>
            <person name="Uechi K."/>
            <person name="Horii T."/>
            <person name="Iida T."/>
            <person name="Fujita J."/>
            <person name="Nakamura S."/>
        </authorList>
    </citation>
    <scope>NUCLEOTIDE SEQUENCE [LARGE SCALE GENOMIC DNA]</scope>
    <source>
        <strain evidence="2">JCM 13671</strain>
    </source>
</reference>
<dbReference type="AlphaFoldDB" id="A0A7I7Y0F4"/>
<protein>
    <submittedName>
        <fullName evidence="2">Uncharacterized protein</fullName>
    </submittedName>
</protein>
<feature type="compositionally biased region" description="Basic and acidic residues" evidence="1">
    <location>
        <begin position="1"/>
        <end position="13"/>
    </location>
</feature>
<evidence type="ECO:0000256" key="1">
    <source>
        <dbReference type="SAM" id="MobiDB-lite"/>
    </source>
</evidence>
<accession>A0A7I7Y0F4</accession>
<evidence type="ECO:0000313" key="2">
    <source>
        <dbReference type="EMBL" id="BBZ35039.1"/>
    </source>
</evidence>
<sequence>MRSPSEERDDRAMTHSHTPQTAAAEVAAAPSLPSGDGDRFTVFGVMGLPFASGHYLALRDFPAASFLPPSIPGYRSVWHRDPEGVWTFYATTPGPLSCARYFSSATSVDAVQCPIETHWDDDYTLTVTIPEKLRWTVAFRATPTTRLLSRIGTTLPERAWTSSSALGVIGRSAGMLLGAGQIRLAGASPNGQRFRVAPKQMWEVCASHAELDGVDLGSVAPLRTQARLGDFRLPQRGLGVVGQARFSQAANAALART</sequence>
<dbReference type="EMBL" id="AP022612">
    <property type="protein sequence ID" value="BBZ35039.1"/>
    <property type="molecule type" value="Genomic_DNA"/>
</dbReference>
<reference evidence="2" key="2">
    <citation type="submission" date="2020-02" db="EMBL/GenBank/DDBJ databases">
        <authorList>
            <person name="Matsumoto Y."/>
            <person name="Motooka D."/>
            <person name="Nakamura S."/>
        </authorList>
    </citation>
    <scope>NUCLEOTIDE SEQUENCE</scope>
    <source>
        <strain evidence="2">JCM 13671</strain>
    </source>
</reference>
<organism evidence="2 3">
    <name type="scientific">Mycolicibacterium confluentis</name>
    <dbReference type="NCBI Taxonomy" id="28047"/>
    <lineage>
        <taxon>Bacteria</taxon>
        <taxon>Bacillati</taxon>
        <taxon>Actinomycetota</taxon>
        <taxon>Actinomycetes</taxon>
        <taxon>Mycobacteriales</taxon>
        <taxon>Mycobacteriaceae</taxon>
        <taxon>Mycolicibacterium</taxon>
    </lineage>
</organism>
<evidence type="ECO:0000313" key="3">
    <source>
        <dbReference type="Proteomes" id="UP000466931"/>
    </source>
</evidence>
<dbReference type="Proteomes" id="UP000466931">
    <property type="component" value="Chromosome"/>
</dbReference>